<dbReference type="EMBL" id="KQ414851">
    <property type="protein sequence ID" value="KOC60210.1"/>
    <property type="molecule type" value="Genomic_DNA"/>
</dbReference>
<keyword evidence="2" id="KW-1185">Reference proteome</keyword>
<evidence type="ECO:0000313" key="1">
    <source>
        <dbReference type="EMBL" id="KOC60210.1"/>
    </source>
</evidence>
<organism evidence="1 2">
    <name type="scientific">Habropoda laboriosa</name>
    <dbReference type="NCBI Taxonomy" id="597456"/>
    <lineage>
        <taxon>Eukaryota</taxon>
        <taxon>Metazoa</taxon>
        <taxon>Ecdysozoa</taxon>
        <taxon>Arthropoda</taxon>
        <taxon>Hexapoda</taxon>
        <taxon>Insecta</taxon>
        <taxon>Pterygota</taxon>
        <taxon>Neoptera</taxon>
        <taxon>Endopterygota</taxon>
        <taxon>Hymenoptera</taxon>
        <taxon>Apocrita</taxon>
        <taxon>Aculeata</taxon>
        <taxon>Apoidea</taxon>
        <taxon>Anthophila</taxon>
        <taxon>Apidae</taxon>
        <taxon>Habropoda</taxon>
    </lineage>
</organism>
<name>A0A0L7QNK7_9HYME</name>
<dbReference type="AlphaFoldDB" id="A0A0L7QNK7"/>
<feature type="non-terminal residue" evidence="1">
    <location>
        <position position="1"/>
    </location>
</feature>
<dbReference type="Proteomes" id="UP000053825">
    <property type="component" value="Unassembled WGS sequence"/>
</dbReference>
<accession>A0A0L7QNK7</accession>
<reference evidence="1 2" key="1">
    <citation type="submission" date="2015-07" db="EMBL/GenBank/DDBJ databases">
        <title>The genome of Habropoda laboriosa.</title>
        <authorList>
            <person name="Pan H."/>
            <person name="Kapheim K."/>
        </authorList>
    </citation>
    <scope>NUCLEOTIDE SEQUENCE [LARGE SCALE GENOMIC DNA]</scope>
    <source>
        <strain evidence="1">0110345459</strain>
    </source>
</reference>
<proteinExistence type="predicted"/>
<gene>
    <name evidence="1" type="ORF">WH47_07792</name>
</gene>
<evidence type="ECO:0000313" key="2">
    <source>
        <dbReference type="Proteomes" id="UP000053825"/>
    </source>
</evidence>
<protein>
    <submittedName>
        <fullName evidence="1">Uncharacterized protein</fullName>
    </submittedName>
</protein>
<sequence length="62" mass="6182">SFLSLNCIFGSGVLVRLSFADPFAELLSSSGFAGGVGMFIAARVAAIACSIADFPPGSGVLV</sequence>